<evidence type="ECO:0000256" key="5">
    <source>
        <dbReference type="ARBA" id="ARBA00023014"/>
    </source>
</evidence>
<sequence>MKNGKDILPVFIPFAGCPKKCIYCQQNSITGVKLHDFKKDVEDQVNLFLRVKKKWGKIAFYGGSFNLLPKDKREFLYKVANSINILKVRVSCYPSGFDTELINEMKDNNVEDVELGVQSFSEKVLRLNGRDYSSNEVVKILKLLKQNNFNVGIQIMVGMFGEEYGDIIQNIDFIDKLKFEYIRIYPAVIFKDTKLAALIKSGKNLNYGFSEIIAITTFYYILAIKKGVTVLRIGLHNSSGIERFIEGGYFHPSFGDVVKTFMIYIYLKLFKKSKLYKNYPNYGGVIAKIFNVSYDEKIDINSIAYKLWSEYFENNWWGIKGEIFDLAQEFWSKANK</sequence>
<name>D3PAP5_DEFDS</name>
<evidence type="ECO:0000256" key="4">
    <source>
        <dbReference type="ARBA" id="ARBA00023004"/>
    </source>
</evidence>
<evidence type="ECO:0000259" key="6">
    <source>
        <dbReference type="PROSITE" id="PS51918"/>
    </source>
</evidence>
<proteinExistence type="predicted"/>
<dbReference type="STRING" id="639282.DEFDS_0156"/>
<dbReference type="SFLD" id="SFLDS00029">
    <property type="entry name" value="Radical_SAM"/>
    <property type="match status" value="1"/>
</dbReference>
<dbReference type="CDD" id="cd01335">
    <property type="entry name" value="Radical_SAM"/>
    <property type="match status" value="1"/>
</dbReference>
<evidence type="ECO:0000313" key="7">
    <source>
        <dbReference type="EMBL" id="BAI79668.1"/>
    </source>
</evidence>
<dbReference type="SFLD" id="SFLDG01082">
    <property type="entry name" value="B12-binding_domain_containing"/>
    <property type="match status" value="1"/>
</dbReference>
<evidence type="ECO:0000313" key="8">
    <source>
        <dbReference type="Proteomes" id="UP000001520"/>
    </source>
</evidence>
<dbReference type="Gene3D" id="3.80.30.20">
    <property type="entry name" value="tm_1862 like domain"/>
    <property type="match status" value="1"/>
</dbReference>
<protein>
    <recommendedName>
        <fullName evidence="6">Radical SAM core domain-containing protein</fullName>
    </recommendedName>
</protein>
<dbReference type="Proteomes" id="UP000001520">
    <property type="component" value="Chromosome"/>
</dbReference>
<evidence type="ECO:0000256" key="1">
    <source>
        <dbReference type="ARBA" id="ARBA00001966"/>
    </source>
</evidence>
<comment type="cofactor">
    <cofactor evidence="1">
        <name>[4Fe-4S] cluster</name>
        <dbReference type="ChEBI" id="CHEBI:49883"/>
    </cofactor>
</comment>
<dbReference type="SMART" id="SM00729">
    <property type="entry name" value="Elp3"/>
    <property type="match status" value="1"/>
</dbReference>
<dbReference type="InterPro" id="IPR006638">
    <property type="entry name" value="Elp3/MiaA/NifB-like_rSAM"/>
</dbReference>
<dbReference type="SUPFAM" id="SSF102114">
    <property type="entry name" value="Radical SAM enzymes"/>
    <property type="match status" value="1"/>
</dbReference>
<dbReference type="OrthoDB" id="9815044at2"/>
<dbReference type="InterPro" id="IPR058240">
    <property type="entry name" value="rSAM_sf"/>
</dbReference>
<dbReference type="GO" id="GO:0046872">
    <property type="term" value="F:metal ion binding"/>
    <property type="evidence" value="ECO:0007669"/>
    <property type="project" value="UniProtKB-KW"/>
</dbReference>
<evidence type="ECO:0000256" key="2">
    <source>
        <dbReference type="ARBA" id="ARBA00022691"/>
    </source>
</evidence>
<dbReference type="GO" id="GO:0003824">
    <property type="term" value="F:catalytic activity"/>
    <property type="evidence" value="ECO:0007669"/>
    <property type="project" value="InterPro"/>
</dbReference>
<dbReference type="EMBL" id="AP011529">
    <property type="protein sequence ID" value="BAI79668.1"/>
    <property type="molecule type" value="Genomic_DNA"/>
</dbReference>
<keyword evidence="8" id="KW-1185">Reference proteome</keyword>
<keyword evidence="5" id="KW-0411">Iron-sulfur</keyword>
<accession>D3PAP5</accession>
<reference evidence="7 8" key="1">
    <citation type="journal article" date="2010" name="DNA Res.">
        <title>Bacterial lifestyle in a deep-sea hydrothermal vent chimney revealed by the genome sequence of the thermophilic bacterium Deferribacter desulfuricans SSM1.</title>
        <authorList>
            <person name="Takaki Y."/>
            <person name="Shimamura S."/>
            <person name="Nakagawa S."/>
            <person name="Fukuhara Y."/>
            <person name="Horikawa H."/>
            <person name="Ankai A."/>
            <person name="Harada T."/>
            <person name="Hosoyama A."/>
            <person name="Oguchi A."/>
            <person name="Fukui S."/>
            <person name="Fujita N."/>
            <person name="Takami H."/>
            <person name="Takai K."/>
        </authorList>
    </citation>
    <scope>NUCLEOTIDE SEQUENCE [LARGE SCALE GENOMIC DNA]</scope>
    <source>
        <strain evidence="8">DSM 14783 / JCM 11476 / NBRC 101012 / SSM1</strain>
    </source>
</reference>
<feature type="domain" description="Radical SAM core" evidence="6">
    <location>
        <begin position="4"/>
        <end position="232"/>
    </location>
</feature>
<dbReference type="PROSITE" id="PS51918">
    <property type="entry name" value="RADICAL_SAM"/>
    <property type="match status" value="1"/>
</dbReference>
<dbReference type="PANTHER" id="PTHR43409">
    <property type="entry name" value="ANAEROBIC MAGNESIUM-PROTOPORPHYRIN IX MONOMETHYL ESTER CYCLASE-RELATED"/>
    <property type="match status" value="1"/>
</dbReference>
<dbReference type="KEGG" id="ddf:DEFDS_0156"/>
<dbReference type="Pfam" id="PF04055">
    <property type="entry name" value="Radical_SAM"/>
    <property type="match status" value="1"/>
</dbReference>
<organism evidence="7 8">
    <name type="scientific">Deferribacter desulfuricans (strain DSM 14783 / JCM 11476 / NBRC 101012 / SSM1)</name>
    <dbReference type="NCBI Taxonomy" id="639282"/>
    <lineage>
        <taxon>Bacteria</taxon>
        <taxon>Pseudomonadati</taxon>
        <taxon>Deferribacterota</taxon>
        <taxon>Deferribacteres</taxon>
        <taxon>Deferribacterales</taxon>
        <taxon>Deferribacteraceae</taxon>
        <taxon>Deferribacter</taxon>
    </lineage>
</organism>
<gene>
    <name evidence="7" type="ordered locus">DEFDS_0156</name>
</gene>
<dbReference type="RefSeq" id="WP_013006916.1">
    <property type="nucleotide sequence ID" value="NC_013939.1"/>
</dbReference>
<dbReference type="InterPro" id="IPR023404">
    <property type="entry name" value="rSAM_horseshoe"/>
</dbReference>
<dbReference type="InterPro" id="IPR051198">
    <property type="entry name" value="BchE-like"/>
</dbReference>
<dbReference type="eggNOG" id="COG1032">
    <property type="taxonomic scope" value="Bacteria"/>
</dbReference>
<keyword evidence="2" id="KW-0949">S-adenosyl-L-methionine</keyword>
<dbReference type="HOGENOM" id="CLU_057482_0_0_0"/>
<keyword evidence="3" id="KW-0479">Metal-binding</keyword>
<dbReference type="InterPro" id="IPR007197">
    <property type="entry name" value="rSAM"/>
</dbReference>
<dbReference type="AlphaFoldDB" id="D3PAP5"/>
<evidence type="ECO:0000256" key="3">
    <source>
        <dbReference type="ARBA" id="ARBA00022723"/>
    </source>
</evidence>
<dbReference type="GO" id="GO:0051536">
    <property type="term" value="F:iron-sulfur cluster binding"/>
    <property type="evidence" value="ECO:0007669"/>
    <property type="project" value="UniProtKB-KW"/>
</dbReference>
<keyword evidence="4" id="KW-0408">Iron</keyword>